<dbReference type="Proteomes" id="UP001242480">
    <property type="component" value="Unassembled WGS sequence"/>
</dbReference>
<feature type="transmembrane region" description="Helical" evidence="5">
    <location>
        <begin position="34"/>
        <end position="53"/>
    </location>
</feature>
<evidence type="ECO:0000313" key="8">
    <source>
        <dbReference type="Proteomes" id="UP001242480"/>
    </source>
</evidence>
<evidence type="ECO:0000259" key="6">
    <source>
        <dbReference type="PROSITE" id="PS01124"/>
    </source>
</evidence>
<comment type="caution">
    <text evidence="7">The sequence shown here is derived from an EMBL/GenBank/DDBJ whole genome shotgun (WGS) entry which is preliminary data.</text>
</comment>
<organism evidence="7 8">
    <name type="scientific">Labrys wisconsinensis</name>
    <dbReference type="NCBI Taxonomy" id="425677"/>
    <lineage>
        <taxon>Bacteria</taxon>
        <taxon>Pseudomonadati</taxon>
        <taxon>Pseudomonadota</taxon>
        <taxon>Alphaproteobacteria</taxon>
        <taxon>Hyphomicrobiales</taxon>
        <taxon>Xanthobacteraceae</taxon>
        <taxon>Labrys</taxon>
    </lineage>
</organism>
<keyword evidence="5" id="KW-0472">Membrane</keyword>
<feature type="transmembrane region" description="Helical" evidence="5">
    <location>
        <begin position="183"/>
        <end position="205"/>
    </location>
</feature>
<feature type="transmembrane region" description="Helical" evidence="5">
    <location>
        <begin position="92"/>
        <end position="108"/>
    </location>
</feature>
<dbReference type="InterPro" id="IPR018060">
    <property type="entry name" value="HTH_AraC"/>
</dbReference>
<dbReference type="EMBL" id="JAUSVX010000008">
    <property type="protein sequence ID" value="MDQ0471143.1"/>
    <property type="molecule type" value="Genomic_DNA"/>
</dbReference>
<dbReference type="SUPFAM" id="SSF46689">
    <property type="entry name" value="Homeodomain-like"/>
    <property type="match status" value="1"/>
</dbReference>
<keyword evidence="3" id="KW-0804">Transcription</keyword>
<dbReference type="PROSITE" id="PS00041">
    <property type="entry name" value="HTH_ARAC_FAMILY_1"/>
    <property type="match status" value="1"/>
</dbReference>
<dbReference type="SMART" id="SM00342">
    <property type="entry name" value="HTH_ARAC"/>
    <property type="match status" value="1"/>
</dbReference>
<sequence length="348" mass="37034">MPSVPLPFVVALLLGIALVRLARREEPPVNPLFMAMIAAYALQSVVIGLRWGYGIETLRFVQLVVAAVIPPLSWVAFSAFATGHPTVPVRQLWPHALAPAAIVLLVALRLPLIDPVLILTFLGYGVALIALARPGPDGLDRVKLDGAIPLHRALQATGLLLVFSAATDAVIAADLFGVERAHIGLISGLGSLCSLVLLAVAAIAAGDEVPDTQADAPPAAPEPEADDARILAELDALMATRGLYRDPELSLDRLARRLGLPARRISAAINRTRAVNVSQYVNEHRIAAACRALRDSEAPITTILYDVGFQTKSNFNREFLRVTGTSPSRWRAGRGAPAAGRQDPQAAE</sequence>
<accession>A0ABU0JA55</accession>
<feature type="transmembrane region" description="Helical" evidence="5">
    <location>
        <begin position="115"/>
        <end position="133"/>
    </location>
</feature>
<proteinExistence type="predicted"/>
<dbReference type="Pfam" id="PF12833">
    <property type="entry name" value="HTH_18"/>
    <property type="match status" value="1"/>
</dbReference>
<keyword evidence="8" id="KW-1185">Reference proteome</keyword>
<keyword evidence="2" id="KW-0238">DNA-binding</keyword>
<dbReference type="PANTHER" id="PTHR43280:SF29">
    <property type="entry name" value="ARAC-FAMILY TRANSCRIPTIONAL REGULATOR"/>
    <property type="match status" value="1"/>
</dbReference>
<dbReference type="Gene3D" id="1.10.10.60">
    <property type="entry name" value="Homeodomain-like"/>
    <property type="match status" value="1"/>
</dbReference>
<dbReference type="InterPro" id="IPR009057">
    <property type="entry name" value="Homeodomain-like_sf"/>
</dbReference>
<reference evidence="7 8" key="1">
    <citation type="submission" date="2023-07" db="EMBL/GenBank/DDBJ databases">
        <title>Genomic Encyclopedia of Type Strains, Phase IV (KMG-IV): sequencing the most valuable type-strain genomes for metagenomic binning, comparative biology and taxonomic classification.</title>
        <authorList>
            <person name="Goeker M."/>
        </authorList>
    </citation>
    <scope>NUCLEOTIDE SEQUENCE [LARGE SCALE GENOMIC DNA]</scope>
    <source>
        <strain evidence="7 8">DSM 19619</strain>
    </source>
</reference>
<evidence type="ECO:0000256" key="2">
    <source>
        <dbReference type="ARBA" id="ARBA00023125"/>
    </source>
</evidence>
<keyword evidence="5" id="KW-0812">Transmembrane</keyword>
<feature type="transmembrane region" description="Helical" evidence="5">
    <location>
        <begin position="153"/>
        <end position="176"/>
    </location>
</feature>
<gene>
    <name evidence="7" type="ORF">QO011_004166</name>
</gene>
<evidence type="ECO:0000256" key="3">
    <source>
        <dbReference type="ARBA" id="ARBA00023163"/>
    </source>
</evidence>
<feature type="region of interest" description="Disordered" evidence="4">
    <location>
        <begin position="326"/>
        <end position="348"/>
    </location>
</feature>
<feature type="transmembrane region" description="Helical" evidence="5">
    <location>
        <begin position="60"/>
        <end position="80"/>
    </location>
</feature>
<name>A0ABU0JA55_9HYPH</name>
<dbReference type="InterPro" id="IPR018062">
    <property type="entry name" value="HTH_AraC-typ_CS"/>
</dbReference>
<dbReference type="PANTHER" id="PTHR43280">
    <property type="entry name" value="ARAC-FAMILY TRANSCRIPTIONAL REGULATOR"/>
    <property type="match status" value="1"/>
</dbReference>
<protein>
    <submittedName>
        <fullName evidence="7">AraC-like DNA-binding protein</fullName>
    </submittedName>
</protein>
<evidence type="ECO:0000256" key="5">
    <source>
        <dbReference type="SAM" id="Phobius"/>
    </source>
</evidence>
<keyword evidence="5" id="KW-1133">Transmembrane helix</keyword>
<evidence type="ECO:0000313" key="7">
    <source>
        <dbReference type="EMBL" id="MDQ0471143.1"/>
    </source>
</evidence>
<dbReference type="RefSeq" id="WP_307275812.1">
    <property type="nucleotide sequence ID" value="NZ_JAUSVX010000008.1"/>
</dbReference>
<feature type="domain" description="HTH araC/xylS-type" evidence="6">
    <location>
        <begin position="228"/>
        <end position="333"/>
    </location>
</feature>
<evidence type="ECO:0000256" key="4">
    <source>
        <dbReference type="SAM" id="MobiDB-lite"/>
    </source>
</evidence>
<feature type="compositionally biased region" description="Low complexity" evidence="4">
    <location>
        <begin position="329"/>
        <end position="341"/>
    </location>
</feature>
<keyword evidence="1" id="KW-0805">Transcription regulation</keyword>
<dbReference type="PROSITE" id="PS01124">
    <property type="entry name" value="HTH_ARAC_FAMILY_2"/>
    <property type="match status" value="1"/>
</dbReference>
<evidence type="ECO:0000256" key="1">
    <source>
        <dbReference type="ARBA" id="ARBA00023015"/>
    </source>
</evidence>